<dbReference type="GO" id="GO:0005886">
    <property type="term" value="C:plasma membrane"/>
    <property type="evidence" value="ECO:0007669"/>
    <property type="project" value="TreeGrafter"/>
</dbReference>
<evidence type="ECO:0000256" key="2">
    <source>
        <dbReference type="ARBA" id="ARBA00023157"/>
    </source>
</evidence>
<feature type="chain" id="PRO_5042152741" description="FZ domain-containing protein" evidence="4">
    <location>
        <begin position="21"/>
        <end position="310"/>
    </location>
</feature>
<dbReference type="PROSITE" id="PS50038">
    <property type="entry name" value="FZ"/>
    <property type="match status" value="1"/>
</dbReference>
<dbReference type="Proteomes" id="UP001209878">
    <property type="component" value="Unassembled WGS sequence"/>
</dbReference>
<dbReference type="InterPro" id="IPR015526">
    <property type="entry name" value="Frizzled/SFRP"/>
</dbReference>
<dbReference type="PANTHER" id="PTHR11309">
    <property type="entry name" value="FRIZZLED"/>
    <property type="match status" value="1"/>
</dbReference>
<keyword evidence="7" id="KW-1185">Reference proteome</keyword>
<reference evidence="6" key="1">
    <citation type="journal article" date="2023" name="Mol. Biol. Evol.">
        <title>Third-Generation Sequencing Reveals the Adaptive Role of the Epigenome in Three Deep-Sea Polychaetes.</title>
        <authorList>
            <person name="Perez M."/>
            <person name="Aroh O."/>
            <person name="Sun Y."/>
            <person name="Lan Y."/>
            <person name="Juniper S.K."/>
            <person name="Young C.R."/>
            <person name="Angers B."/>
            <person name="Qian P.Y."/>
        </authorList>
    </citation>
    <scope>NUCLEOTIDE SEQUENCE</scope>
    <source>
        <strain evidence="6">R07B-5</strain>
    </source>
</reference>
<dbReference type="InterPro" id="IPR020067">
    <property type="entry name" value="Frizzled_dom"/>
</dbReference>
<comment type="caution">
    <text evidence="3">Lacks conserved residue(s) required for the propagation of feature annotation.</text>
</comment>
<keyword evidence="2" id="KW-1015">Disulfide bond</keyword>
<keyword evidence="1" id="KW-0217">Developmental protein</keyword>
<dbReference type="EMBL" id="JAODUO010000595">
    <property type="protein sequence ID" value="KAK2177480.1"/>
    <property type="molecule type" value="Genomic_DNA"/>
</dbReference>
<dbReference type="SUPFAM" id="SSF63501">
    <property type="entry name" value="Frizzled cysteine-rich domain"/>
    <property type="match status" value="1"/>
</dbReference>
<dbReference type="Pfam" id="PF01392">
    <property type="entry name" value="Fz"/>
    <property type="match status" value="1"/>
</dbReference>
<protein>
    <recommendedName>
        <fullName evidence="5">FZ domain-containing protein</fullName>
    </recommendedName>
</protein>
<dbReference type="CDD" id="cd07066">
    <property type="entry name" value="CRD_FZ"/>
    <property type="match status" value="1"/>
</dbReference>
<sequence length="310" mass="34255">MIAPASAFVVTLTLIVACAGSECSRLPIRQCEHERFKKATYPTVFGHTETKATRIISRLLPLIPEADKECARAIRHFLCALYVPPCVPNIGVAMPPCRHVCQAAARCHELTMNSSFVWRDEWNCANFPSEGDMCIHYKGQRLTGNAPMITNEIATPASLRDVKTRSVVKPRSYDITDLGSPKLFRGWVDVQGQGAANDYCRVIASSNRRKQFLACTLAGSTDNAVLFVSRRGFDAGHRNSWFMRDMDGDGRDDYCRCVGRGVTSKIYCMKAGLQGFYGGPLEPGSSEYTFVVPTPGPCLDKTINPFIGIR</sequence>
<evidence type="ECO:0000259" key="5">
    <source>
        <dbReference type="PROSITE" id="PS50038"/>
    </source>
</evidence>
<evidence type="ECO:0000313" key="7">
    <source>
        <dbReference type="Proteomes" id="UP001209878"/>
    </source>
</evidence>
<proteinExistence type="predicted"/>
<name>A0AAD9KV51_RIDPI</name>
<dbReference type="InterPro" id="IPR036790">
    <property type="entry name" value="Frizzled_dom_sf"/>
</dbReference>
<dbReference type="GO" id="GO:0060070">
    <property type="term" value="P:canonical Wnt signaling pathway"/>
    <property type="evidence" value="ECO:0007669"/>
    <property type="project" value="TreeGrafter"/>
</dbReference>
<dbReference type="GO" id="GO:0017147">
    <property type="term" value="F:Wnt-protein binding"/>
    <property type="evidence" value="ECO:0007669"/>
    <property type="project" value="TreeGrafter"/>
</dbReference>
<dbReference type="GO" id="GO:0035567">
    <property type="term" value="P:non-canonical Wnt signaling pathway"/>
    <property type="evidence" value="ECO:0007669"/>
    <property type="project" value="TreeGrafter"/>
</dbReference>
<comment type="caution">
    <text evidence="6">The sequence shown here is derived from an EMBL/GenBank/DDBJ whole genome shotgun (WGS) entry which is preliminary data.</text>
</comment>
<dbReference type="Gene3D" id="1.10.2000.10">
    <property type="entry name" value="Frizzled cysteine-rich domain"/>
    <property type="match status" value="1"/>
</dbReference>
<feature type="domain" description="FZ" evidence="5">
    <location>
        <begin position="23"/>
        <end position="137"/>
    </location>
</feature>
<evidence type="ECO:0000256" key="3">
    <source>
        <dbReference type="PROSITE-ProRule" id="PRU00090"/>
    </source>
</evidence>
<evidence type="ECO:0000313" key="6">
    <source>
        <dbReference type="EMBL" id="KAK2177480.1"/>
    </source>
</evidence>
<gene>
    <name evidence="6" type="ORF">NP493_596g01001</name>
</gene>
<feature type="signal peptide" evidence="4">
    <location>
        <begin position="1"/>
        <end position="20"/>
    </location>
</feature>
<evidence type="ECO:0000256" key="4">
    <source>
        <dbReference type="SAM" id="SignalP"/>
    </source>
</evidence>
<accession>A0AAD9KV51</accession>
<organism evidence="6 7">
    <name type="scientific">Ridgeia piscesae</name>
    <name type="common">Tubeworm</name>
    <dbReference type="NCBI Taxonomy" id="27915"/>
    <lineage>
        <taxon>Eukaryota</taxon>
        <taxon>Metazoa</taxon>
        <taxon>Spiralia</taxon>
        <taxon>Lophotrochozoa</taxon>
        <taxon>Annelida</taxon>
        <taxon>Polychaeta</taxon>
        <taxon>Sedentaria</taxon>
        <taxon>Canalipalpata</taxon>
        <taxon>Sabellida</taxon>
        <taxon>Siboglinidae</taxon>
        <taxon>Ridgeia</taxon>
    </lineage>
</organism>
<dbReference type="SMART" id="SM00063">
    <property type="entry name" value="FRI"/>
    <property type="match status" value="1"/>
</dbReference>
<keyword evidence="4" id="KW-0732">Signal</keyword>
<dbReference type="AlphaFoldDB" id="A0AAD9KV51"/>
<evidence type="ECO:0000256" key="1">
    <source>
        <dbReference type="ARBA" id="ARBA00022473"/>
    </source>
</evidence>
<dbReference type="GO" id="GO:0042813">
    <property type="term" value="F:Wnt receptor activity"/>
    <property type="evidence" value="ECO:0007669"/>
    <property type="project" value="TreeGrafter"/>
</dbReference>